<evidence type="ECO:0000313" key="1">
    <source>
        <dbReference type="EMBL" id="OAF54458.1"/>
    </source>
</evidence>
<dbReference type="EMBL" id="KV441423">
    <property type="protein sequence ID" value="OAF54458.1"/>
    <property type="molecule type" value="Genomic_DNA"/>
</dbReference>
<dbReference type="GeneID" id="36292253"/>
<accession>A0A176ZX57</accession>
<gene>
    <name evidence="1" type="ORF">VC83_09216</name>
</gene>
<dbReference type="AlphaFoldDB" id="A0A176ZX57"/>
<dbReference type="RefSeq" id="XP_024319763.1">
    <property type="nucleotide sequence ID" value="XM_024472661.1"/>
</dbReference>
<sequence length="186" mass="20390">MRRPMQQGAGHVDLLQVSYGLQTIREGGDLPERSEGLPVMGAKGTAEAIPSMLVQKPKQEGERKITTERTARAFATEVAVGAAPMEEPLRPDTTRKLAVSGRAVSTRRLDKLADRKPYGRLEVLHPREVRQVGGVEGAKFQVAGVREGEHSCKGAGATGFLQEARAQQLQRHLLLRSRGVEHNRTR</sequence>
<dbReference type="Proteomes" id="UP000077154">
    <property type="component" value="Unassembled WGS sequence"/>
</dbReference>
<name>A0A176ZX57_9PEZI</name>
<organism evidence="1">
    <name type="scientific">Pseudogymnoascus destructans</name>
    <dbReference type="NCBI Taxonomy" id="655981"/>
    <lineage>
        <taxon>Eukaryota</taxon>
        <taxon>Fungi</taxon>
        <taxon>Dikarya</taxon>
        <taxon>Ascomycota</taxon>
        <taxon>Pezizomycotina</taxon>
        <taxon>Leotiomycetes</taxon>
        <taxon>Thelebolales</taxon>
        <taxon>Thelebolaceae</taxon>
        <taxon>Pseudogymnoascus</taxon>
    </lineage>
</organism>
<reference evidence="1" key="1">
    <citation type="submission" date="2016-03" db="EMBL/GenBank/DDBJ databases">
        <title>Updated assembly of Pseudogymnoascus destructans, the fungus causing white-nose syndrome of bats.</title>
        <authorList>
            <person name="Palmer J.M."/>
            <person name="Drees K.P."/>
            <person name="Foster J.T."/>
            <person name="Lindner D.L."/>
        </authorList>
    </citation>
    <scope>NUCLEOTIDE SEQUENCE [LARGE SCALE GENOMIC DNA]</scope>
    <source>
        <strain evidence="1">20631-21</strain>
    </source>
</reference>
<proteinExistence type="predicted"/>
<protein>
    <submittedName>
        <fullName evidence="1">Uncharacterized protein</fullName>
    </submittedName>
</protein>